<accession>A0ABS1IXX2</accession>
<feature type="domain" description="SpoVT-AbrB" evidence="2">
    <location>
        <begin position="5"/>
        <end position="50"/>
    </location>
</feature>
<dbReference type="Pfam" id="PF04014">
    <property type="entry name" value="MazE_antitoxin"/>
    <property type="match status" value="1"/>
</dbReference>
<name>A0ABS1IXX2_9FIRM</name>
<evidence type="ECO:0000313" key="4">
    <source>
        <dbReference type="Proteomes" id="UP000604730"/>
    </source>
</evidence>
<gene>
    <name evidence="3" type="ORF">JJN12_01710</name>
</gene>
<dbReference type="InterPro" id="IPR037914">
    <property type="entry name" value="SpoVT-AbrB_sf"/>
</dbReference>
<reference evidence="3 4" key="1">
    <citation type="submission" date="2021-01" db="EMBL/GenBank/DDBJ databases">
        <title>Isolation and description of Catonella massiliensis sp. nov., a novel Catonella species, isolated from a stable periodontitis subject.</title>
        <authorList>
            <person name="Antezack A."/>
            <person name="Boxberger M."/>
            <person name="La Scola B."/>
            <person name="Monnet-Corti V."/>
        </authorList>
    </citation>
    <scope>NUCLEOTIDE SEQUENCE [LARGE SCALE GENOMIC DNA]</scope>
    <source>
        <strain evidence="3 4">Marseille-Q4567</strain>
    </source>
</reference>
<evidence type="ECO:0000313" key="3">
    <source>
        <dbReference type="EMBL" id="MBK5896504.1"/>
    </source>
</evidence>
<dbReference type="Gene3D" id="2.10.260.10">
    <property type="match status" value="1"/>
</dbReference>
<comment type="caution">
    <text evidence="3">The sequence shown here is derived from an EMBL/GenBank/DDBJ whole genome shotgun (WGS) entry which is preliminary data.</text>
</comment>
<dbReference type="RefSeq" id="WP_208428071.1">
    <property type="nucleotide sequence ID" value="NZ_JAEPRJ010000001.1"/>
</dbReference>
<organism evidence="3 4">
    <name type="scientific">Catonella massiliensis</name>
    <dbReference type="NCBI Taxonomy" id="2799636"/>
    <lineage>
        <taxon>Bacteria</taxon>
        <taxon>Bacillati</taxon>
        <taxon>Bacillota</taxon>
        <taxon>Clostridia</taxon>
        <taxon>Lachnospirales</taxon>
        <taxon>Lachnospiraceae</taxon>
        <taxon>Catonella</taxon>
    </lineage>
</organism>
<evidence type="ECO:0000259" key="2">
    <source>
        <dbReference type="PROSITE" id="PS51740"/>
    </source>
</evidence>
<dbReference type="SMART" id="SM00966">
    <property type="entry name" value="SpoVT_AbrB"/>
    <property type="match status" value="1"/>
</dbReference>
<dbReference type="PROSITE" id="PS51740">
    <property type="entry name" value="SPOVT_ABRB"/>
    <property type="match status" value="1"/>
</dbReference>
<protein>
    <submittedName>
        <fullName evidence="3">AbrB/MazE/SpoVT family DNA-binding domain-containing protein</fullName>
    </submittedName>
</protein>
<dbReference type="SUPFAM" id="SSF89447">
    <property type="entry name" value="AbrB/MazE/MraZ-like"/>
    <property type="match status" value="1"/>
</dbReference>
<dbReference type="Proteomes" id="UP000604730">
    <property type="component" value="Unassembled WGS sequence"/>
</dbReference>
<keyword evidence="1 3" id="KW-0238">DNA-binding</keyword>
<dbReference type="GO" id="GO:0003677">
    <property type="term" value="F:DNA binding"/>
    <property type="evidence" value="ECO:0007669"/>
    <property type="project" value="UniProtKB-KW"/>
</dbReference>
<sequence>MKSRTLKRKLDKLGRITLPSDFRKALKLADLEELEVVSDGNSIILRKQSYPDVFGNIAHDDFYFEYRGNKVSRRSIIELSEMAGII</sequence>
<dbReference type="InterPro" id="IPR007159">
    <property type="entry name" value="SpoVT-AbrB_dom"/>
</dbReference>
<keyword evidence="4" id="KW-1185">Reference proteome</keyword>
<dbReference type="EMBL" id="JAEPRJ010000001">
    <property type="protein sequence ID" value="MBK5896504.1"/>
    <property type="molecule type" value="Genomic_DNA"/>
</dbReference>
<evidence type="ECO:0000256" key="1">
    <source>
        <dbReference type="PROSITE-ProRule" id="PRU01076"/>
    </source>
</evidence>
<proteinExistence type="predicted"/>